<dbReference type="AlphaFoldDB" id="A0A8J2NKQ6"/>
<proteinExistence type="predicted"/>
<name>A0A8J2NKQ6_9HEXA</name>
<protein>
    <submittedName>
        <fullName evidence="1">Uncharacterized protein</fullName>
    </submittedName>
</protein>
<gene>
    <name evidence="1" type="ORF">AFUS01_LOCUS2962</name>
</gene>
<dbReference type="Proteomes" id="UP000708208">
    <property type="component" value="Unassembled WGS sequence"/>
</dbReference>
<organism evidence="1 2">
    <name type="scientific">Allacma fusca</name>
    <dbReference type="NCBI Taxonomy" id="39272"/>
    <lineage>
        <taxon>Eukaryota</taxon>
        <taxon>Metazoa</taxon>
        <taxon>Ecdysozoa</taxon>
        <taxon>Arthropoda</taxon>
        <taxon>Hexapoda</taxon>
        <taxon>Collembola</taxon>
        <taxon>Symphypleona</taxon>
        <taxon>Sminthuridae</taxon>
        <taxon>Allacma</taxon>
    </lineage>
</organism>
<evidence type="ECO:0000313" key="2">
    <source>
        <dbReference type="Proteomes" id="UP000708208"/>
    </source>
</evidence>
<keyword evidence="2" id="KW-1185">Reference proteome</keyword>
<evidence type="ECO:0000313" key="1">
    <source>
        <dbReference type="EMBL" id="CAG7683651.1"/>
    </source>
</evidence>
<accession>A0A8J2NKQ6</accession>
<dbReference type="EMBL" id="CAJVCH010017463">
    <property type="protein sequence ID" value="CAG7683651.1"/>
    <property type="molecule type" value="Genomic_DNA"/>
</dbReference>
<comment type="caution">
    <text evidence="1">The sequence shown here is derived from an EMBL/GenBank/DDBJ whole genome shotgun (WGS) entry which is preliminary data.</text>
</comment>
<sequence>NNLVQEAFPEMMKSSFESVVQHAKIFNMTLLALAIDPPKLSGIRRAVAMWRI</sequence>
<feature type="non-terminal residue" evidence="1">
    <location>
        <position position="1"/>
    </location>
</feature>
<reference evidence="1" key="1">
    <citation type="submission" date="2021-06" db="EMBL/GenBank/DDBJ databases">
        <authorList>
            <person name="Hodson N. C."/>
            <person name="Mongue J. A."/>
            <person name="Jaron S. K."/>
        </authorList>
    </citation>
    <scope>NUCLEOTIDE SEQUENCE</scope>
</reference>